<protein>
    <submittedName>
        <fullName evidence="1">Uncharacterized protein</fullName>
    </submittedName>
</protein>
<dbReference type="Proteomes" id="UP000694892">
    <property type="component" value="Chromosome 5S"/>
</dbReference>
<name>A0A974CRN9_XENLA</name>
<reference evidence="2" key="1">
    <citation type="journal article" date="2016" name="Nature">
        <title>Genome evolution in the allotetraploid frog Xenopus laevis.</title>
        <authorList>
            <person name="Session A.M."/>
            <person name="Uno Y."/>
            <person name="Kwon T."/>
            <person name="Chapman J.A."/>
            <person name="Toyoda A."/>
            <person name="Takahashi S."/>
            <person name="Fukui A."/>
            <person name="Hikosaka A."/>
            <person name="Suzuki A."/>
            <person name="Kondo M."/>
            <person name="van Heeringen S.J."/>
            <person name="Quigley I."/>
            <person name="Heinz S."/>
            <person name="Ogino H."/>
            <person name="Ochi H."/>
            <person name="Hellsten U."/>
            <person name="Lyons J.B."/>
            <person name="Simakov O."/>
            <person name="Putnam N."/>
            <person name="Stites J."/>
            <person name="Kuroki Y."/>
            <person name="Tanaka T."/>
            <person name="Michiue T."/>
            <person name="Watanabe M."/>
            <person name="Bogdanovic O."/>
            <person name="Lister R."/>
            <person name="Georgiou G."/>
            <person name="Paranjpe S.S."/>
            <person name="van Kruijsbergen I."/>
            <person name="Shu S."/>
            <person name="Carlson J."/>
            <person name="Kinoshita T."/>
            <person name="Ohta Y."/>
            <person name="Mawaribuchi S."/>
            <person name="Jenkins J."/>
            <person name="Grimwood J."/>
            <person name="Schmutz J."/>
            <person name="Mitros T."/>
            <person name="Mozaffari S.V."/>
            <person name="Suzuki Y."/>
            <person name="Haramoto Y."/>
            <person name="Yamamoto T.S."/>
            <person name="Takagi C."/>
            <person name="Heald R."/>
            <person name="Miller K."/>
            <person name="Haudenschild C."/>
            <person name="Kitzman J."/>
            <person name="Nakayama T."/>
            <person name="Izutsu Y."/>
            <person name="Robert J."/>
            <person name="Fortriede J."/>
            <person name="Burns K."/>
            <person name="Lotay V."/>
            <person name="Karimi K."/>
            <person name="Yasuoka Y."/>
            <person name="Dichmann D.S."/>
            <person name="Flajnik M.F."/>
            <person name="Houston D.W."/>
            <person name="Shendure J."/>
            <person name="DuPasquier L."/>
            <person name="Vize P.D."/>
            <person name="Zorn A.M."/>
            <person name="Ito M."/>
            <person name="Marcotte E.M."/>
            <person name="Wallingford J.B."/>
            <person name="Ito Y."/>
            <person name="Asashima M."/>
            <person name="Ueno N."/>
            <person name="Matsuda Y."/>
            <person name="Veenstra G.J."/>
            <person name="Fujiyama A."/>
            <person name="Harland R.M."/>
            <person name="Taira M."/>
            <person name="Rokhsar D.S."/>
        </authorList>
    </citation>
    <scope>NUCLEOTIDE SEQUENCE [LARGE SCALE GENOMIC DNA]</scope>
    <source>
        <strain evidence="2">J</strain>
    </source>
</reference>
<gene>
    <name evidence="1" type="ORF">XELAEV_180284823mg</name>
</gene>
<dbReference type="OMA" id="QQSSCDN"/>
<feature type="non-terminal residue" evidence="1">
    <location>
        <position position="1"/>
    </location>
</feature>
<dbReference type="AlphaFoldDB" id="A0A974CRN9"/>
<sequence>QPDKLVVVWTRRSRRKSSK</sequence>
<proteinExistence type="predicted"/>
<dbReference type="EMBL" id="CM004475">
    <property type="protein sequence ID" value="OCT77385.1"/>
    <property type="molecule type" value="Genomic_DNA"/>
</dbReference>
<evidence type="ECO:0000313" key="1">
    <source>
        <dbReference type="EMBL" id="OCT77385.1"/>
    </source>
</evidence>
<evidence type="ECO:0000313" key="2">
    <source>
        <dbReference type="Proteomes" id="UP000694892"/>
    </source>
</evidence>
<accession>A0A974CRN9</accession>
<feature type="non-terminal residue" evidence="1">
    <location>
        <position position="19"/>
    </location>
</feature>
<organism evidence="1 2">
    <name type="scientific">Xenopus laevis</name>
    <name type="common">African clawed frog</name>
    <dbReference type="NCBI Taxonomy" id="8355"/>
    <lineage>
        <taxon>Eukaryota</taxon>
        <taxon>Metazoa</taxon>
        <taxon>Chordata</taxon>
        <taxon>Craniata</taxon>
        <taxon>Vertebrata</taxon>
        <taxon>Euteleostomi</taxon>
        <taxon>Amphibia</taxon>
        <taxon>Batrachia</taxon>
        <taxon>Anura</taxon>
        <taxon>Pipoidea</taxon>
        <taxon>Pipidae</taxon>
        <taxon>Xenopodinae</taxon>
        <taxon>Xenopus</taxon>
        <taxon>Xenopus</taxon>
    </lineage>
</organism>